<dbReference type="InterPro" id="IPR000719">
    <property type="entry name" value="Prot_kinase_dom"/>
</dbReference>
<dbReference type="PROSITE" id="PS00109">
    <property type="entry name" value="PROTEIN_KINASE_TYR"/>
    <property type="match status" value="1"/>
</dbReference>
<feature type="domain" description="Protein kinase" evidence="13">
    <location>
        <begin position="487"/>
        <end position="744"/>
    </location>
</feature>
<dbReference type="Gene3D" id="3.30.505.10">
    <property type="entry name" value="SH2 domain"/>
    <property type="match status" value="2"/>
</dbReference>
<evidence type="ECO:0000256" key="11">
    <source>
        <dbReference type="RuleBase" id="RU362096"/>
    </source>
</evidence>
<dbReference type="InterPro" id="IPR020635">
    <property type="entry name" value="Tyr_kinase_cat_dom"/>
</dbReference>
<evidence type="ECO:0000256" key="8">
    <source>
        <dbReference type="PROSITE-ProRule" id="PRU00023"/>
    </source>
</evidence>
<dbReference type="PROSITE" id="PS50001">
    <property type="entry name" value="SH2"/>
    <property type="match status" value="2"/>
</dbReference>
<dbReference type="InterPro" id="IPR050198">
    <property type="entry name" value="Non-receptor_tyrosine_kinases"/>
</dbReference>
<evidence type="ECO:0000256" key="5">
    <source>
        <dbReference type="ARBA" id="ARBA00022840"/>
    </source>
</evidence>
<accession>A0A812DF98</accession>
<sequence>MKRTDFKRTPSSTFLLDADDGFDEVSYVEADRSVAFYHFNLSREKAEELLFQSNQGENLNGKFLVRKSRNNPSDEVISIVLDKNVLHFQIRHKFDNCFQIDDGPIMQGIDNIIKHHKEKKDGLPCTLTDFVRGHPLPDTLRYQGQTNLLHMAVAERNKVCVIKILNSPKCPNINSRNADGDTALHIACHTGDEAIVKILLKHAPQTNIKNQHKCTPLQLACHHKHCDIISELIVNGCCDPHVRCNFTGFYPLHEAAKLGHHKCIKVLLQNYCPPFPRTLTGETPLDIASERNHTKCIKLLENYTQPATKTDSKYWLHPELQRQGVITLLKRQGLIEGMFLIRKNKWHEDWFVISICHNSHIFHYAIQKCEYRKKDVYFIDNGPYLSSLEHLVHHYNIRPDGLPCRLKIGLAIGESPYPIPLLNSFVASIITDLPESPRSPAPAINFPNAVKISAPTRTPPPVPSLPSPQPSVPAVDEGHSFISIDRIKLGGLVGEGEFGKILKGTLTVTEGKKNKKITVALKYFTEDIVNCHADFYREAKIMLDLNHVCITKLIGICKNPLMLVEEFISKGSMLDFLIDYPSKIDVNTDLILWASQIVAGMLYLESRKMVHRDLAARNILLESKKQIKITDFGLSRAVGEKHYYRATTGGKWPIKWYAMESVKYGHFSHASDVWSFGVTLWEMFSFGQMPYENMMGVEVIQFLENGQRLAQPKKCPDAIYKTMEDCWKIDIKERLTFTKLHKFFTEDIKHILK</sequence>
<keyword evidence="6 11" id="KW-0829">Tyrosine-protein kinase</keyword>
<evidence type="ECO:0000256" key="1">
    <source>
        <dbReference type="ARBA" id="ARBA00022553"/>
    </source>
</evidence>
<dbReference type="EMBL" id="CAHIKZ030003261">
    <property type="protein sequence ID" value="CAE1298136.1"/>
    <property type="molecule type" value="Genomic_DNA"/>
</dbReference>
<dbReference type="AlphaFoldDB" id="A0A812DF98"/>
<keyword evidence="5 10" id="KW-0067">ATP-binding</keyword>
<reference evidence="14" key="1">
    <citation type="submission" date="2021-01" db="EMBL/GenBank/DDBJ databases">
        <authorList>
            <person name="Li R."/>
            <person name="Bekaert M."/>
        </authorList>
    </citation>
    <scope>NUCLEOTIDE SEQUENCE</scope>
    <source>
        <strain evidence="14">Farmed</strain>
    </source>
</reference>
<evidence type="ECO:0000256" key="7">
    <source>
        <dbReference type="ARBA" id="ARBA00051245"/>
    </source>
</evidence>
<dbReference type="GO" id="GO:0004715">
    <property type="term" value="F:non-membrane spanning protein tyrosine kinase activity"/>
    <property type="evidence" value="ECO:0007669"/>
    <property type="project" value="UniProtKB-EC"/>
</dbReference>
<evidence type="ECO:0000313" key="14">
    <source>
        <dbReference type="EMBL" id="CAE1298136.1"/>
    </source>
</evidence>
<dbReference type="PROSITE" id="PS50011">
    <property type="entry name" value="PROTEIN_KINASE_DOM"/>
    <property type="match status" value="1"/>
</dbReference>
<dbReference type="PRINTS" id="PR00109">
    <property type="entry name" value="TYRKINASE"/>
</dbReference>
<dbReference type="Gene3D" id="1.25.40.20">
    <property type="entry name" value="Ankyrin repeat-containing domain"/>
    <property type="match status" value="1"/>
</dbReference>
<evidence type="ECO:0000256" key="6">
    <source>
        <dbReference type="ARBA" id="ARBA00023137"/>
    </source>
</evidence>
<dbReference type="GO" id="GO:0071944">
    <property type="term" value="C:cell periphery"/>
    <property type="evidence" value="ECO:0007669"/>
    <property type="project" value="UniProtKB-ARBA"/>
</dbReference>
<dbReference type="Proteomes" id="UP000597762">
    <property type="component" value="Unassembled WGS sequence"/>
</dbReference>
<dbReference type="FunFam" id="1.10.510.10:FF:000027">
    <property type="entry name" value="Receptor protein-tyrosine kinase"/>
    <property type="match status" value="1"/>
</dbReference>
<feature type="domain" description="SH2" evidence="12">
    <location>
        <begin position="36"/>
        <end position="131"/>
    </location>
</feature>
<dbReference type="SUPFAM" id="SSF55550">
    <property type="entry name" value="SH2 domain"/>
    <property type="match status" value="2"/>
</dbReference>
<keyword evidence="3 10" id="KW-0547">Nucleotide-binding</keyword>
<dbReference type="Pfam" id="PF12796">
    <property type="entry name" value="Ank_2"/>
    <property type="match status" value="1"/>
</dbReference>
<dbReference type="SMART" id="SM00248">
    <property type="entry name" value="ANK"/>
    <property type="match status" value="5"/>
</dbReference>
<dbReference type="Pfam" id="PF13637">
    <property type="entry name" value="Ank_4"/>
    <property type="match status" value="1"/>
</dbReference>
<evidence type="ECO:0000256" key="4">
    <source>
        <dbReference type="ARBA" id="ARBA00022777"/>
    </source>
</evidence>
<dbReference type="GO" id="GO:0007165">
    <property type="term" value="P:signal transduction"/>
    <property type="evidence" value="ECO:0007669"/>
    <property type="project" value="UniProtKB-ARBA"/>
</dbReference>
<dbReference type="SUPFAM" id="SSF48403">
    <property type="entry name" value="Ankyrin repeat"/>
    <property type="match status" value="1"/>
</dbReference>
<comment type="caution">
    <text evidence="14">The sequence shown here is derived from an EMBL/GenBank/DDBJ whole genome shotgun (WGS) entry which is preliminary data.</text>
</comment>
<dbReference type="InterPro" id="IPR011009">
    <property type="entry name" value="Kinase-like_dom_sf"/>
</dbReference>
<evidence type="ECO:0000256" key="9">
    <source>
        <dbReference type="PROSITE-ProRule" id="PRU00191"/>
    </source>
</evidence>
<name>A0A812DF98_ACAPH</name>
<comment type="catalytic activity">
    <reaction evidence="7 11">
        <text>L-tyrosyl-[protein] + ATP = O-phospho-L-tyrosyl-[protein] + ADP + H(+)</text>
        <dbReference type="Rhea" id="RHEA:10596"/>
        <dbReference type="Rhea" id="RHEA-COMP:10136"/>
        <dbReference type="Rhea" id="RHEA-COMP:20101"/>
        <dbReference type="ChEBI" id="CHEBI:15378"/>
        <dbReference type="ChEBI" id="CHEBI:30616"/>
        <dbReference type="ChEBI" id="CHEBI:46858"/>
        <dbReference type="ChEBI" id="CHEBI:61978"/>
        <dbReference type="ChEBI" id="CHEBI:456216"/>
        <dbReference type="EC" id="2.7.10.2"/>
    </reaction>
</comment>
<dbReference type="Pfam" id="PF07714">
    <property type="entry name" value="PK_Tyr_Ser-Thr"/>
    <property type="match status" value="1"/>
</dbReference>
<dbReference type="InterPro" id="IPR036770">
    <property type="entry name" value="Ankyrin_rpt-contain_sf"/>
</dbReference>
<dbReference type="InterPro" id="IPR017441">
    <property type="entry name" value="Protein_kinase_ATP_BS"/>
</dbReference>
<evidence type="ECO:0000313" key="15">
    <source>
        <dbReference type="Proteomes" id="UP000597762"/>
    </source>
</evidence>
<gene>
    <name evidence="14" type="ORF">SPHA_52427</name>
</gene>
<dbReference type="EC" id="2.7.10.2" evidence="11"/>
<keyword evidence="8" id="KW-0040">ANK repeat</keyword>
<keyword evidence="2 11" id="KW-0808">Transferase</keyword>
<dbReference type="PROSITE" id="PS00107">
    <property type="entry name" value="PROTEIN_KINASE_ATP"/>
    <property type="match status" value="1"/>
</dbReference>
<dbReference type="InterPro" id="IPR001245">
    <property type="entry name" value="Ser-Thr/Tyr_kinase_cat_dom"/>
</dbReference>
<dbReference type="PRINTS" id="PR00401">
    <property type="entry name" value="SH2DOMAIN"/>
</dbReference>
<protein>
    <recommendedName>
        <fullName evidence="11">Tyrosine-protein kinase</fullName>
        <ecNumber evidence="11">2.7.10.2</ecNumber>
    </recommendedName>
</protein>
<evidence type="ECO:0000256" key="10">
    <source>
        <dbReference type="PROSITE-ProRule" id="PRU10141"/>
    </source>
</evidence>
<dbReference type="Gene3D" id="1.10.510.10">
    <property type="entry name" value="Transferase(Phosphotransferase) domain 1"/>
    <property type="match status" value="1"/>
</dbReference>
<dbReference type="PROSITE" id="PS50088">
    <property type="entry name" value="ANK_REPEAT"/>
    <property type="match status" value="2"/>
</dbReference>
<keyword evidence="4 11" id="KW-0418">Kinase</keyword>
<dbReference type="SUPFAM" id="SSF56112">
    <property type="entry name" value="Protein kinase-like (PK-like)"/>
    <property type="match status" value="1"/>
</dbReference>
<feature type="binding site" evidence="10">
    <location>
        <position position="522"/>
    </location>
    <ligand>
        <name>ATP</name>
        <dbReference type="ChEBI" id="CHEBI:30616"/>
    </ligand>
</feature>
<evidence type="ECO:0000259" key="13">
    <source>
        <dbReference type="PROSITE" id="PS50011"/>
    </source>
</evidence>
<dbReference type="InterPro" id="IPR036860">
    <property type="entry name" value="SH2_dom_sf"/>
</dbReference>
<feature type="repeat" description="ANK" evidence="8">
    <location>
        <begin position="247"/>
        <end position="270"/>
    </location>
</feature>
<dbReference type="InterPro" id="IPR002110">
    <property type="entry name" value="Ankyrin_rpt"/>
</dbReference>
<keyword evidence="15" id="KW-1185">Reference proteome</keyword>
<dbReference type="PROSITE" id="PS50297">
    <property type="entry name" value="ANK_REP_REGION"/>
    <property type="match status" value="2"/>
</dbReference>
<feature type="domain" description="SH2" evidence="12">
    <location>
        <begin position="315"/>
        <end position="410"/>
    </location>
</feature>
<dbReference type="PANTHER" id="PTHR24418">
    <property type="entry name" value="TYROSINE-PROTEIN KINASE"/>
    <property type="match status" value="1"/>
</dbReference>
<dbReference type="SMART" id="SM00252">
    <property type="entry name" value="SH2"/>
    <property type="match status" value="2"/>
</dbReference>
<dbReference type="SMART" id="SM00219">
    <property type="entry name" value="TyrKc"/>
    <property type="match status" value="1"/>
</dbReference>
<comment type="similarity">
    <text evidence="11">Belongs to the protein kinase superfamily. Tyr protein kinase family.</text>
</comment>
<dbReference type="GO" id="GO:0005524">
    <property type="term" value="F:ATP binding"/>
    <property type="evidence" value="ECO:0007669"/>
    <property type="project" value="UniProtKB-UniRule"/>
</dbReference>
<feature type="repeat" description="ANK" evidence="8">
    <location>
        <begin position="179"/>
        <end position="211"/>
    </location>
</feature>
<evidence type="ECO:0000259" key="12">
    <source>
        <dbReference type="PROSITE" id="PS50001"/>
    </source>
</evidence>
<dbReference type="InterPro" id="IPR000980">
    <property type="entry name" value="SH2"/>
</dbReference>
<dbReference type="InterPro" id="IPR008266">
    <property type="entry name" value="Tyr_kinase_AS"/>
</dbReference>
<proteinExistence type="inferred from homology"/>
<keyword evidence="9" id="KW-0727">SH2 domain</keyword>
<evidence type="ECO:0000256" key="3">
    <source>
        <dbReference type="ARBA" id="ARBA00022741"/>
    </source>
</evidence>
<organism evidence="14 15">
    <name type="scientific">Acanthosepion pharaonis</name>
    <name type="common">Pharaoh cuttlefish</name>
    <name type="synonym">Sepia pharaonis</name>
    <dbReference type="NCBI Taxonomy" id="158019"/>
    <lineage>
        <taxon>Eukaryota</taxon>
        <taxon>Metazoa</taxon>
        <taxon>Spiralia</taxon>
        <taxon>Lophotrochozoa</taxon>
        <taxon>Mollusca</taxon>
        <taxon>Cephalopoda</taxon>
        <taxon>Coleoidea</taxon>
        <taxon>Decapodiformes</taxon>
        <taxon>Sepiida</taxon>
        <taxon>Sepiina</taxon>
        <taxon>Sepiidae</taxon>
        <taxon>Acanthosepion</taxon>
    </lineage>
</organism>
<keyword evidence="1" id="KW-0597">Phosphoprotein</keyword>
<dbReference type="OrthoDB" id="535945at2759"/>
<dbReference type="Pfam" id="PF00017">
    <property type="entry name" value="SH2"/>
    <property type="match status" value="2"/>
</dbReference>
<evidence type="ECO:0000256" key="2">
    <source>
        <dbReference type="ARBA" id="ARBA00022679"/>
    </source>
</evidence>